<proteinExistence type="predicted"/>
<comment type="subcellular location">
    <subcellularLocation>
        <location evidence="1">Membrane</location>
        <topology evidence="1">Multi-pass membrane protein</topology>
    </subcellularLocation>
</comment>
<protein>
    <submittedName>
        <fullName evidence="9">Glycosyltransferase family 2 protein</fullName>
    </submittedName>
</protein>
<dbReference type="SUPFAM" id="SSF53448">
    <property type="entry name" value="Nucleotide-diphospho-sugar transferases"/>
    <property type="match status" value="1"/>
</dbReference>
<sequence length="385" mass="41353">MIVPVYREANMAAHVLEQLEQLDYPRRLLDVKIMVEADDHATRAAFLALRPPPWISVTVVPPGAPRTKPWALNVALAMARGELVTIYDAEDAPEPDQLRRAAAAFAAAGDDLACLQARLAVDNAAAGWLPACFALEYAALFDVINPGLARLGLPMPLGGTSNHFRVAALRKALGWDAWNVTEDADLGLRLARLGWRVGDLDSTTHEEAPVRLRPWMRQRVRWLKGWLQVAITHGRRPRQLARDLGWAGAWAAASQCLGVALGALGYPLFALATVIYFARVCAGAPSSPLAFGCAVGVLAAGAAAVAVPALAGALRRDPRLLRAAPLLPFYYLLVSAAAWLALAEQLRHPARWNKTAHGVARSSRSGRLTYISGTRPPPPPADASG</sequence>
<keyword evidence="5 7" id="KW-1133">Transmembrane helix</keyword>
<dbReference type="InterPro" id="IPR029044">
    <property type="entry name" value="Nucleotide-diphossugar_trans"/>
</dbReference>
<keyword evidence="2" id="KW-0328">Glycosyltransferase</keyword>
<evidence type="ECO:0000256" key="6">
    <source>
        <dbReference type="ARBA" id="ARBA00023136"/>
    </source>
</evidence>
<evidence type="ECO:0000256" key="4">
    <source>
        <dbReference type="ARBA" id="ARBA00022692"/>
    </source>
</evidence>
<name>A0ABV7LEM2_9HYPH</name>
<evidence type="ECO:0000256" key="5">
    <source>
        <dbReference type="ARBA" id="ARBA00022989"/>
    </source>
</evidence>
<evidence type="ECO:0000256" key="3">
    <source>
        <dbReference type="ARBA" id="ARBA00022679"/>
    </source>
</evidence>
<dbReference type="PANTHER" id="PTHR43867">
    <property type="entry name" value="CELLULOSE SYNTHASE CATALYTIC SUBUNIT A [UDP-FORMING]"/>
    <property type="match status" value="1"/>
</dbReference>
<keyword evidence="6 7" id="KW-0472">Membrane</keyword>
<gene>
    <name evidence="9" type="ORF">ACFOEX_04405</name>
</gene>
<feature type="domain" description="Glycosyltransferase 2-like" evidence="8">
    <location>
        <begin position="84"/>
        <end position="277"/>
    </location>
</feature>
<dbReference type="Pfam" id="PF13632">
    <property type="entry name" value="Glyco_trans_2_3"/>
    <property type="match status" value="1"/>
</dbReference>
<evidence type="ECO:0000259" key="8">
    <source>
        <dbReference type="Pfam" id="PF13632"/>
    </source>
</evidence>
<dbReference type="PANTHER" id="PTHR43867:SF2">
    <property type="entry name" value="CELLULOSE SYNTHASE CATALYTIC SUBUNIT A [UDP-FORMING]"/>
    <property type="match status" value="1"/>
</dbReference>
<feature type="transmembrane region" description="Helical" evidence="7">
    <location>
        <begin position="289"/>
        <end position="311"/>
    </location>
</feature>
<keyword evidence="10" id="KW-1185">Reference proteome</keyword>
<dbReference type="InterPro" id="IPR050321">
    <property type="entry name" value="Glycosyltr_2/OpgH_subfam"/>
</dbReference>
<organism evidence="9 10">
    <name type="scientific">Camelimonas abortus</name>
    <dbReference type="NCBI Taxonomy" id="1017184"/>
    <lineage>
        <taxon>Bacteria</taxon>
        <taxon>Pseudomonadati</taxon>
        <taxon>Pseudomonadota</taxon>
        <taxon>Alphaproteobacteria</taxon>
        <taxon>Hyphomicrobiales</taxon>
        <taxon>Chelatococcaceae</taxon>
        <taxon>Camelimonas</taxon>
    </lineage>
</organism>
<reference evidence="10" key="1">
    <citation type="journal article" date="2019" name="Int. J. Syst. Evol. Microbiol.">
        <title>The Global Catalogue of Microorganisms (GCM) 10K type strain sequencing project: providing services to taxonomists for standard genome sequencing and annotation.</title>
        <authorList>
            <consortium name="The Broad Institute Genomics Platform"/>
            <consortium name="The Broad Institute Genome Sequencing Center for Infectious Disease"/>
            <person name="Wu L."/>
            <person name="Ma J."/>
        </authorList>
    </citation>
    <scope>NUCLEOTIDE SEQUENCE [LARGE SCALE GENOMIC DNA]</scope>
    <source>
        <strain evidence="10">CCM 7941</strain>
    </source>
</reference>
<evidence type="ECO:0000256" key="1">
    <source>
        <dbReference type="ARBA" id="ARBA00004141"/>
    </source>
</evidence>
<keyword evidence="4 7" id="KW-0812">Transmembrane</keyword>
<feature type="transmembrane region" description="Helical" evidence="7">
    <location>
        <begin position="244"/>
        <end position="277"/>
    </location>
</feature>
<dbReference type="EMBL" id="JBHRUV010000018">
    <property type="protein sequence ID" value="MFC3265608.1"/>
    <property type="molecule type" value="Genomic_DNA"/>
</dbReference>
<evidence type="ECO:0000313" key="9">
    <source>
        <dbReference type="EMBL" id="MFC3265608.1"/>
    </source>
</evidence>
<evidence type="ECO:0000313" key="10">
    <source>
        <dbReference type="Proteomes" id="UP001595536"/>
    </source>
</evidence>
<dbReference type="Gene3D" id="3.90.550.10">
    <property type="entry name" value="Spore Coat Polysaccharide Biosynthesis Protein SpsA, Chain A"/>
    <property type="match status" value="1"/>
</dbReference>
<dbReference type="Proteomes" id="UP001595536">
    <property type="component" value="Unassembled WGS sequence"/>
</dbReference>
<accession>A0ABV7LEM2</accession>
<feature type="transmembrane region" description="Helical" evidence="7">
    <location>
        <begin position="323"/>
        <end position="342"/>
    </location>
</feature>
<keyword evidence="3" id="KW-0808">Transferase</keyword>
<dbReference type="RefSeq" id="WP_376868742.1">
    <property type="nucleotide sequence ID" value="NZ_JBHRUV010000018.1"/>
</dbReference>
<evidence type="ECO:0000256" key="7">
    <source>
        <dbReference type="SAM" id="Phobius"/>
    </source>
</evidence>
<evidence type="ECO:0000256" key="2">
    <source>
        <dbReference type="ARBA" id="ARBA00022676"/>
    </source>
</evidence>
<dbReference type="InterPro" id="IPR001173">
    <property type="entry name" value="Glyco_trans_2-like"/>
</dbReference>
<comment type="caution">
    <text evidence="9">The sequence shown here is derived from an EMBL/GenBank/DDBJ whole genome shotgun (WGS) entry which is preliminary data.</text>
</comment>